<dbReference type="OrthoDB" id="7285394at2"/>
<feature type="transmembrane region" description="Helical" evidence="1">
    <location>
        <begin position="70"/>
        <end position="90"/>
    </location>
</feature>
<name>A0A4Q2U807_9HYPH</name>
<evidence type="ECO:0000256" key="1">
    <source>
        <dbReference type="SAM" id="Phobius"/>
    </source>
</evidence>
<dbReference type="AlphaFoldDB" id="A0A4Q2U807"/>
<keyword evidence="1" id="KW-0472">Membrane</keyword>
<dbReference type="RefSeq" id="WP_129224930.1">
    <property type="nucleotide sequence ID" value="NZ_QYBB01000005.1"/>
</dbReference>
<organism evidence="2 3">
    <name type="scientific">Lichenibacterium minor</name>
    <dbReference type="NCBI Taxonomy" id="2316528"/>
    <lineage>
        <taxon>Bacteria</taxon>
        <taxon>Pseudomonadati</taxon>
        <taxon>Pseudomonadota</taxon>
        <taxon>Alphaproteobacteria</taxon>
        <taxon>Hyphomicrobiales</taxon>
        <taxon>Lichenihabitantaceae</taxon>
        <taxon>Lichenibacterium</taxon>
    </lineage>
</organism>
<sequence length="156" mass="16227">MPTFTVHVPSGVTDDAARADDTVFVREGFDWASFLLGPLALLHRGLWFATLAWAVTGAALFAAAELAGLGFWPRLLLYLVLAVLTGLEAADGRRTALGRAGFIPAALVAGATRGDAERRFFGGAAPLLEPLPHRPAARAGGPRPVIGLFPSAGGRA</sequence>
<accession>A0A4Q2U807</accession>
<proteinExistence type="predicted"/>
<keyword evidence="1" id="KW-1133">Transmembrane helix</keyword>
<evidence type="ECO:0000313" key="2">
    <source>
        <dbReference type="EMBL" id="RYC32849.1"/>
    </source>
</evidence>
<evidence type="ECO:0000313" key="3">
    <source>
        <dbReference type="Proteomes" id="UP000290759"/>
    </source>
</evidence>
<comment type="caution">
    <text evidence="2">The sequence shown here is derived from an EMBL/GenBank/DDBJ whole genome shotgun (WGS) entry which is preliminary data.</text>
</comment>
<dbReference type="EMBL" id="QYBB01000005">
    <property type="protein sequence ID" value="RYC32849.1"/>
    <property type="molecule type" value="Genomic_DNA"/>
</dbReference>
<feature type="transmembrane region" description="Helical" evidence="1">
    <location>
        <begin position="45"/>
        <end position="64"/>
    </location>
</feature>
<reference evidence="2 3" key="2">
    <citation type="submission" date="2019-02" db="EMBL/GenBank/DDBJ databases">
        <title>'Lichenibacterium ramalinii' gen. nov. sp. nov., 'Lichenibacterium minor' gen. nov. sp. nov.</title>
        <authorList>
            <person name="Pankratov T."/>
        </authorList>
    </citation>
    <scope>NUCLEOTIDE SEQUENCE [LARGE SCALE GENOMIC DNA]</scope>
    <source>
        <strain evidence="2 3">RmlP026</strain>
    </source>
</reference>
<gene>
    <name evidence="2" type="ORF">D3273_07145</name>
</gene>
<dbReference type="Pfam" id="PF10947">
    <property type="entry name" value="DUF2628"/>
    <property type="match status" value="1"/>
</dbReference>
<protein>
    <submittedName>
        <fullName evidence="2">DUF2628 domain-containing protein</fullName>
    </submittedName>
</protein>
<keyword evidence="3" id="KW-1185">Reference proteome</keyword>
<keyword evidence="1" id="KW-0812">Transmembrane</keyword>
<reference evidence="2 3" key="1">
    <citation type="submission" date="2018-12" db="EMBL/GenBank/DDBJ databases">
        <authorList>
            <person name="Grouzdev D.S."/>
            <person name="Krutkina M.S."/>
        </authorList>
    </citation>
    <scope>NUCLEOTIDE SEQUENCE [LARGE SCALE GENOMIC DNA]</scope>
    <source>
        <strain evidence="2 3">RmlP026</strain>
    </source>
</reference>
<dbReference type="InterPro" id="IPR024399">
    <property type="entry name" value="DUF2628"/>
</dbReference>
<dbReference type="Proteomes" id="UP000290759">
    <property type="component" value="Unassembled WGS sequence"/>
</dbReference>